<keyword evidence="10" id="KW-0507">mRNA processing</keyword>
<gene>
    <name evidence="14" type="ORF">IW261DRAFT_1549772</name>
</gene>
<reference evidence="14" key="1">
    <citation type="submission" date="2023-06" db="EMBL/GenBank/DDBJ databases">
        <authorList>
            <consortium name="Lawrence Berkeley National Laboratory"/>
            <person name="Ahrendt S."/>
            <person name="Sahu N."/>
            <person name="Indic B."/>
            <person name="Wong-Bajracharya J."/>
            <person name="Merenyi Z."/>
            <person name="Ke H.-M."/>
            <person name="Monk M."/>
            <person name="Kocsube S."/>
            <person name="Drula E."/>
            <person name="Lipzen A."/>
            <person name="Balint B."/>
            <person name="Henrissat B."/>
            <person name="Andreopoulos B."/>
            <person name="Martin F.M."/>
            <person name="Harder C.B."/>
            <person name="Rigling D."/>
            <person name="Ford K.L."/>
            <person name="Foster G.D."/>
            <person name="Pangilinan J."/>
            <person name="Papanicolaou A."/>
            <person name="Barry K."/>
            <person name="LaButti K."/>
            <person name="Viragh M."/>
            <person name="Koriabine M."/>
            <person name="Yan M."/>
            <person name="Riley R."/>
            <person name="Champramary S."/>
            <person name="Plett K.L."/>
            <person name="Tsai I.J."/>
            <person name="Slot J."/>
            <person name="Sipos G."/>
            <person name="Plett J."/>
            <person name="Nagy L.G."/>
            <person name="Grigoriev I.V."/>
        </authorList>
    </citation>
    <scope>NUCLEOTIDE SEQUENCE</scope>
    <source>
        <strain evidence="14">ICMP 16352</strain>
    </source>
</reference>
<organism evidence="14 15">
    <name type="scientific">Armillaria novae-zelandiae</name>
    <dbReference type="NCBI Taxonomy" id="153914"/>
    <lineage>
        <taxon>Eukaryota</taxon>
        <taxon>Fungi</taxon>
        <taxon>Dikarya</taxon>
        <taxon>Basidiomycota</taxon>
        <taxon>Agaricomycotina</taxon>
        <taxon>Agaricomycetes</taxon>
        <taxon>Agaricomycetidae</taxon>
        <taxon>Agaricales</taxon>
        <taxon>Marasmiineae</taxon>
        <taxon>Physalacriaceae</taxon>
        <taxon>Armillaria</taxon>
    </lineage>
</organism>
<feature type="region of interest" description="Disordered" evidence="12">
    <location>
        <begin position="455"/>
        <end position="476"/>
    </location>
</feature>
<name>A0AA39TE76_9AGAR</name>
<evidence type="ECO:0000256" key="12">
    <source>
        <dbReference type="SAM" id="MobiDB-lite"/>
    </source>
</evidence>
<evidence type="ECO:0000256" key="11">
    <source>
        <dbReference type="SAM" id="Coils"/>
    </source>
</evidence>
<keyword evidence="15" id="KW-1185">Reference proteome</keyword>
<accession>A0AA39TE76</accession>
<dbReference type="PANTHER" id="PTHR32198:SF2">
    <property type="entry name" value="MITOCHONDRIAL ESCAPE PROTEIN 2"/>
    <property type="match status" value="1"/>
</dbReference>
<dbReference type="InterPro" id="IPR027417">
    <property type="entry name" value="P-loop_NTPase"/>
</dbReference>
<keyword evidence="11" id="KW-0175">Coiled coil</keyword>
<dbReference type="GO" id="GO:0006397">
    <property type="term" value="P:mRNA processing"/>
    <property type="evidence" value="ECO:0007669"/>
    <property type="project" value="UniProtKB-UniRule"/>
</dbReference>
<feature type="compositionally biased region" description="Basic and acidic residues" evidence="12">
    <location>
        <begin position="502"/>
        <end position="514"/>
    </location>
</feature>
<keyword evidence="5 10" id="KW-0999">Mitochondrion inner membrane</keyword>
<dbReference type="GO" id="GO:0003723">
    <property type="term" value="F:RNA binding"/>
    <property type="evidence" value="ECO:0007669"/>
    <property type="project" value="UniProtKB-UniRule"/>
</dbReference>
<dbReference type="PANTHER" id="PTHR32198">
    <property type="entry name" value="MITOCHONDRIAL ESCAPE PROTEIN 2"/>
    <property type="match status" value="1"/>
</dbReference>
<evidence type="ECO:0000256" key="8">
    <source>
        <dbReference type="ARBA" id="ARBA00023136"/>
    </source>
</evidence>
<evidence type="ECO:0000256" key="7">
    <source>
        <dbReference type="ARBA" id="ARBA00023128"/>
    </source>
</evidence>
<dbReference type="SUPFAM" id="SSF52540">
    <property type="entry name" value="P-loop containing nucleoside triphosphate hydrolases"/>
    <property type="match status" value="2"/>
</dbReference>
<evidence type="ECO:0000256" key="2">
    <source>
        <dbReference type="ARBA" id="ARBA00010320"/>
    </source>
</evidence>
<evidence type="ECO:0000259" key="13">
    <source>
        <dbReference type="Pfam" id="PF10443"/>
    </source>
</evidence>
<proteinExistence type="inferred from homology"/>
<keyword evidence="8" id="KW-0472">Membrane</keyword>
<evidence type="ECO:0000256" key="3">
    <source>
        <dbReference type="ARBA" id="ARBA00020222"/>
    </source>
</evidence>
<evidence type="ECO:0000313" key="15">
    <source>
        <dbReference type="Proteomes" id="UP001175227"/>
    </source>
</evidence>
<feature type="compositionally biased region" description="Basic and acidic residues" evidence="12">
    <location>
        <begin position="455"/>
        <end position="470"/>
    </location>
</feature>
<evidence type="ECO:0000256" key="10">
    <source>
        <dbReference type="RuleBase" id="RU367108"/>
    </source>
</evidence>
<protein>
    <recommendedName>
        <fullName evidence="3 10">Mitochondrial escape protein 2</fullName>
    </recommendedName>
</protein>
<keyword evidence="7 10" id="KW-0496">Mitochondrion</keyword>
<keyword evidence="6" id="KW-1133">Transmembrane helix</keyword>
<dbReference type="Pfam" id="PF10443">
    <property type="entry name" value="RNA12"/>
    <property type="match status" value="1"/>
</dbReference>
<comment type="function">
    <text evidence="9 10">Plays a role in maintaining the mitochondrial genome and in controlling the mtDNA escape. Involved in the regulation of mtDNA nucleotide structure and number. May have a dispensable role in early maturation of pre-rRNA.</text>
</comment>
<comment type="caution">
    <text evidence="14">The sequence shown here is derived from an EMBL/GenBank/DDBJ whole genome shotgun (WGS) entry which is preliminary data.</text>
</comment>
<dbReference type="AlphaFoldDB" id="A0AA39TE76"/>
<evidence type="ECO:0000256" key="4">
    <source>
        <dbReference type="ARBA" id="ARBA00022692"/>
    </source>
</evidence>
<dbReference type="SUPFAM" id="SSF54928">
    <property type="entry name" value="RNA-binding domain, RBD"/>
    <property type="match status" value="1"/>
</dbReference>
<dbReference type="EMBL" id="JAUEPR010000006">
    <property type="protein sequence ID" value="KAK0483296.1"/>
    <property type="molecule type" value="Genomic_DNA"/>
</dbReference>
<keyword evidence="4" id="KW-0812">Transmembrane</keyword>
<sequence length="838" mass="94198">MLRSVPRSVVLLRRGARQLSEGPVIEIREACVFVDSVFPIQLSRFDIRRYIGFLREEGLVQSLRDRLSSVNAHGFRITSLEPHPKDGGVFVRFAYKADSENALESIEQELKRKVQDHGGLPSWLGMSSGNIWMVKGIPWNEDMYHFASPIVKVAFEGPDVHQETLYKLLRPYGRIRDITDPIPVPAGSSRFSTVSFQKIRSAAIARNVLHGFEMSSGNTITRLSTKYEDPIRVHAIRDWLSGHPRIVLPVVVFLLGTLTYTIFDPLRSLMVQGKVEDWFDVQEFKFYQWIRKNTVDRLYLASKVSPPTATDGWKERKEAEIAVRAYLADLPTTVTFVHGPQGSGKSTMLRTVLDDTDRKSLTIDCGPLLQSSSDAQLVKGLAKQTGYWPFFSFLNSVNHLLDLASMGLIGQKAGMSTSLVEQLQSILDVTEDALKNVGSSHRFILNKQARLTEKERSKAALREKRSDGSLERSAGVEGDLHTREKLLAFDAHLTNTDPETPVEERVDKKRRPESAEDVEAVKSLPIVIIKNFERGPGSSDELLSVLATWAARLSEHQIAHVIVVSDNRENMKSLTKALPSKPLNLIALDDADTASALAFVKEKLLDANIDLQFSPVQTTYLERLGGRSSDLETLIHKVRNGQQIEEAVEDIINRGVGEIQKSAFGDDEDDAKLLPWTREQAWIVVKRLANQPEISYSEILLDFPFKGDEAPLRNMEHAELISIGTHLGRPSTIKPGKPIFKWVFQRLEKDAIFQATQDLAFNEKIIATAEANIKAYEQELSTLKNMGADTSFWSNFSMSSVLSQRARYLLNKTMVAQNKVETLEKQNLLLKKTLAQRT</sequence>
<dbReference type="GO" id="GO:0005743">
    <property type="term" value="C:mitochondrial inner membrane"/>
    <property type="evidence" value="ECO:0007669"/>
    <property type="project" value="UniProtKB-SubCell"/>
</dbReference>
<evidence type="ECO:0000256" key="9">
    <source>
        <dbReference type="ARBA" id="ARBA00025276"/>
    </source>
</evidence>
<dbReference type="InterPro" id="IPR035979">
    <property type="entry name" value="RBD_domain_sf"/>
</dbReference>
<dbReference type="InterPro" id="IPR039627">
    <property type="entry name" value="Yme2_C"/>
</dbReference>
<feature type="domain" description="Mitochondrial escape protein 2 C-terminal" evidence="13">
    <location>
        <begin position="316"/>
        <end position="786"/>
    </location>
</feature>
<comment type="subcellular location">
    <subcellularLocation>
        <location evidence="1 10">Mitochondrion inner membrane</location>
        <topology evidence="1 10">Single-pass membrane protein</topology>
    </subcellularLocation>
</comment>
<evidence type="ECO:0000313" key="14">
    <source>
        <dbReference type="EMBL" id="KAK0483296.1"/>
    </source>
</evidence>
<dbReference type="Proteomes" id="UP001175227">
    <property type="component" value="Unassembled WGS sequence"/>
</dbReference>
<dbReference type="InterPro" id="IPR018850">
    <property type="entry name" value="Mt_escape_2_C"/>
</dbReference>
<comment type="similarity">
    <text evidence="2 10">Belongs to the YME2 family.</text>
</comment>
<evidence type="ECO:0000256" key="1">
    <source>
        <dbReference type="ARBA" id="ARBA00004434"/>
    </source>
</evidence>
<keyword evidence="10" id="KW-0694">RNA-binding</keyword>
<feature type="coiled-coil region" evidence="11">
    <location>
        <begin position="759"/>
        <end position="786"/>
    </location>
</feature>
<feature type="region of interest" description="Disordered" evidence="12">
    <location>
        <begin position="490"/>
        <end position="515"/>
    </location>
</feature>
<evidence type="ECO:0000256" key="6">
    <source>
        <dbReference type="ARBA" id="ARBA00022989"/>
    </source>
</evidence>
<evidence type="ECO:0000256" key="5">
    <source>
        <dbReference type="ARBA" id="ARBA00022792"/>
    </source>
</evidence>